<evidence type="ECO:0000256" key="7">
    <source>
        <dbReference type="ARBA" id="ARBA00022729"/>
    </source>
</evidence>
<evidence type="ECO:0000256" key="17">
    <source>
        <dbReference type="ARBA" id="ARBA00060492"/>
    </source>
</evidence>
<evidence type="ECO:0000256" key="1">
    <source>
        <dbReference type="ARBA" id="ARBA00004151"/>
    </source>
</evidence>
<evidence type="ECO:0000256" key="8">
    <source>
        <dbReference type="ARBA" id="ARBA00022753"/>
    </source>
</evidence>
<evidence type="ECO:0000313" key="24">
    <source>
        <dbReference type="Proteomes" id="UP001497623"/>
    </source>
</evidence>
<evidence type="ECO:0000256" key="20">
    <source>
        <dbReference type="SAM" id="MobiDB-lite"/>
    </source>
</evidence>
<dbReference type="Gene3D" id="2.40.160.110">
    <property type="match status" value="1"/>
</dbReference>
<name>A0AAV2SAQ0_MEGNR</name>
<dbReference type="AlphaFoldDB" id="A0AAV2SAQ0"/>
<dbReference type="GO" id="GO:0005886">
    <property type="term" value="C:plasma membrane"/>
    <property type="evidence" value="ECO:0007669"/>
    <property type="project" value="UniProtKB-SubCell"/>
</dbReference>
<feature type="non-terminal residue" evidence="23">
    <location>
        <position position="282"/>
    </location>
</feature>
<evidence type="ECO:0000256" key="14">
    <source>
        <dbReference type="ARBA" id="ARBA00023329"/>
    </source>
</evidence>
<feature type="chain" id="PRO_5043674157" description="Lysosome-associated membrane glycoprotein 5" evidence="21">
    <location>
        <begin position="28"/>
        <end position="282"/>
    </location>
</feature>
<evidence type="ECO:0000256" key="6">
    <source>
        <dbReference type="ARBA" id="ARBA00022692"/>
    </source>
</evidence>
<dbReference type="InterPro" id="IPR048528">
    <property type="entry name" value="Lamp2-like_luminal"/>
</dbReference>
<comment type="caution">
    <text evidence="23">The sequence shown here is derived from an EMBL/GenBank/DDBJ whole genome shotgun (WGS) entry which is preliminary data.</text>
</comment>
<evidence type="ECO:0000256" key="18">
    <source>
        <dbReference type="ARBA" id="ARBA00074379"/>
    </source>
</evidence>
<evidence type="ECO:0000256" key="21">
    <source>
        <dbReference type="SAM" id="SignalP"/>
    </source>
</evidence>
<dbReference type="GO" id="GO:0031902">
    <property type="term" value="C:late endosome membrane"/>
    <property type="evidence" value="ECO:0007669"/>
    <property type="project" value="TreeGrafter"/>
</dbReference>
<dbReference type="PANTHER" id="PTHR11506">
    <property type="entry name" value="LYSOSOME-ASSOCIATED MEMBRANE GLYCOPROTEIN"/>
    <property type="match status" value="1"/>
</dbReference>
<keyword evidence="9" id="KW-1133">Transmembrane helix</keyword>
<evidence type="ECO:0000256" key="13">
    <source>
        <dbReference type="ARBA" id="ARBA00023273"/>
    </source>
</evidence>
<evidence type="ECO:0000256" key="5">
    <source>
        <dbReference type="ARBA" id="ARBA00009644"/>
    </source>
</evidence>
<keyword evidence="24" id="KW-1185">Reference proteome</keyword>
<evidence type="ECO:0000256" key="2">
    <source>
        <dbReference type="ARBA" id="ARBA00004158"/>
    </source>
</evidence>
<evidence type="ECO:0000256" key="10">
    <source>
        <dbReference type="ARBA" id="ARBA00023018"/>
    </source>
</evidence>
<proteinExistence type="inferred from homology"/>
<keyword evidence="12" id="KW-0325">Glycoprotein</keyword>
<dbReference type="InterPro" id="IPR002000">
    <property type="entry name" value="Lysosome-assoc_membr_glycop"/>
</dbReference>
<organism evidence="23 24">
    <name type="scientific">Meganyctiphanes norvegica</name>
    <name type="common">Northern krill</name>
    <name type="synonym">Thysanopoda norvegica</name>
    <dbReference type="NCBI Taxonomy" id="48144"/>
    <lineage>
        <taxon>Eukaryota</taxon>
        <taxon>Metazoa</taxon>
        <taxon>Ecdysozoa</taxon>
        <taxon>Arthropoda</taxon>
        <taxon>Crustacea</taxon>
        <taxon>Multicrustacea</taxon>
        <taxon>Malacostraca</taxon>
        <taxon>Eumalacostraca</taxon>
        <taxon>Eucarida</taxon>
        <taxon>Euphausiacea</taxon>
        <taxon>Euphausiidae</taxon>
        <taxon>Meganyctiphanes</taxon>
    </lineage>
</organism>
<feature type="signal peptide" evidence="21">
    <location>
        <begin position="1"/>
        <end position="27"/>
    </location>
</feature>
<protein>
    <recommendedName>
        <fullName evidence="18">Lysosome-associated membrane glycoprotein 5</fullName>
    </recommendedName>
    <alternativeName>
        <fullName evidence="19">Lysosome-associated membrane protein 5</fullName>
    </alternativeName>
</protein>
<evidence type="ECO:0000256" key="9">
    <source>
        <dbReference type="ARBA" id="ARBA00022989"/>
    </source>
</evidence>
<evidence type="ECO:0000256" key="3">
    <source>
        <dbReference type="ARBA" id="ARBA00004172"/>
    </source>
</evidence>
<keyword evidence="14" id="KW-0968">Cytoplasmic vesicle</keyword>
<keyword evidence="6" id="KW-0812">Transmembrane</keyword>
<dbReference type="PANTHER" id="PTHR11506:SF35">
    <property type="entry name" value="LYSOSOME-ASSOCIATED MEMBRANE GLYCOPROTEIN 5"/>
    <property type="match status" value="1"/>
</dbReference>
<accession>A0AAV2SAQ0</accession>
<comment type="subcellular location">
    <subcellularLocation>
        <location evidence="4">Cell projection</location>
        <location evidence="4">Dendrite</location>
    </subcellularLocation>
    <subcellularLocation>
        <location evidence="17">Cell projection</location>
        <location evidence="17">Growth cone membrane</location>
        <topology evidence="17">Single-pass type I membrane protein</topology>
    </subcellularLocation>
    <subcellularLocation>
        <location evidence="15">Cytoplasmic vesicle</location>
        <location evidence="15">Secretory vesicle</location>
        <location evidence="15">Synaptic vesicle membrane</location>
        <topology evidence="15">Single-pass type I membrane protein</topology>
    </subcellularLocation>
    <subcellularLocation>
        <location evidence="2">Early endosome membrane</location>
        <topology evidence="2">Single-pass type I membrane protein</topology>
    </subcellularLocation>
    <subcellularLocation>
        <location evidence="1">Endoplasmic reticulum-Golgi intermediate compartment membrane</location>
        <topology evidence="1">Single-pass type I membrane protein</topology>
    </subcellularLocation>
    <subcellularLocation>
        <location evidence="3">Recycling endosome</location>
    </subcellularLocation>
</comment>
<comment type="similarity">
    <text evidence="5">Belongs to the LAMP family.</text>
</comment>
<evidence type="ECO:0000256" key="4">
    <source>
        <dbReference type="ARBA" id="ARBA00004279"/>
    </source>
</evidence>
<keyword evidence="8" id="KW-0967">Endosome</keyword>
<evidence type="ECO:0000256" key="11">
    <source>
        <dbReference type="ARBA" id="ARBA00023136"/>
    </source>
</evidence>
<evidence type="ECO:0000256" key="16">
    <source>
        <dbReference type="ARBA" id="ARBA00053950"/>
    </source>
</evidence>
<dbReference type="Proteomes" id="UP001497623">
    <property type="component" value="Unassembled WGS sequence"/>
</dbReference>
<evidence type="ECO:0000256" key="12">
    <source>
        <dbReference type="ARBA" id="ARBA00023180"/>
    </source>
</evidence>
<dbReference type="Pfam" id="PF01299">
    <property type="entry name" value="Lamp2-like_luminal"/>
    <property type="match status" value="1"/>
</dbReference>
<dbReference type="GO" id="GO:0005765">
    <property type="term" value="C:lysosomal membrane"/>
    <property type="evidence" value="ECO:0007669"/>
    <property type="project" value="TreeGrafter"/>
</dbReference>
<dbReference type="EMBL" id="CAXKWB010050491">
    <property type="protein sequence ID" value="CAL4169895.1"/>
    <property type="molecule type" value="Genomic_DNA"/>
</dbReference>
<dbReference type="GO" id="GO:0072594">
    <property type="term" value="P:establishment of protein localization to organelle"/>
    <property type="evidence" value="ECO:0007669"/>
    <property type="project" value="TreeGrafter"/>
</dbReference>
<feature type="region of interest" description="Disordered" evidence="20">
    <location>
        <begin position="73"/>
        <end position="97"/>
    </location>
</feature>
<evidence type="ECO:0000256" key="15">
    <source>
        <dbReference type="ARBA" id="ARBA00029428"/>
    </source>
</evidence>
<keyword evidence="13" id="KW-0966">Cell projection</keyword>
<evidence type="ECO:0000313" key="23">
    <source>
        <dbReference type="EMBL" id="CAL4169895.1"/>
    </source>
</evidence>
<sequence>MAAAGRAGAALVKELLVLAVVAGAASASSSIGGHADILMTPVHLLLPQNLSSDVLGDPQSSLLLTATKRDQQEDSDFFTSNEDGSAGKYEDYDDDEDEEVLPAPAYQKSDDNTYIRDDLTFMVQDPDGVVCIMVYFIGQATVYYPDTTGQYISKVFSPPEKPEISGMCDRSGQVCEIQMSWSAFTMAMKFGKDDTTDSWFVSQFRLKYDLNDPVFDDVADDLGEVELVSEKDRKFWQTSNLRSFRCLLLHDIKLKDDINNNAKLHFDQVRIQAFSEDKYFRT</sequence>
<keyword evidence="7 21" id="KW-0732">Signal</keyword>
<keyword evidence="10" id="KW-0770">Synapse</keyword>
<comment type="function">
    <text evidence="16">Plays a role in short-term synaptic plasticity in a subset of GABAergic neurons in the brain.</text>
</comment>
<keyword evidence="11" id="KW-0472">Membrane</keyword>
<evidence type="ECO:0000259" key="22">
    <source>
        <dbReference type="Pfam" id="PF01299"/>
    </source>
</evidence>
<feature type="domain" description="Lysosome-associated membrane glycoprotein 2-like luminal" evidence="22">
    <location>
        <begin position="121"/>
        <end position="275"/>
    </location>
</feature>
<evidence type="ECO:0000256" key="19">
    <source>
        <dbReference type="ARBA" id="ARBA00076257"/>
    </source>
</evidence>
<reference evidence="23 24" key="1">
    <citation type="submission" date="2024-05" db="EMBL/GenBank/DDBJ databases">
        <authorList>
            <person name="Wallberg A."/>
        </authorList>
    </citation>
    <scope>NUCLEOTIDE SEQUENCE [LARGE SCALE GENOMIC DNA]</scope>
</reference>
<gene>
    <name evidence="23" type="ORF">MNOR_LOCUS33928</name>
</gene>